<evidence type="ECO:0000256" key="1">
    <source>
        <dbReference type="SAM" id="MobiDB-lite"/>
    </source>
</evidence>
<feature type="compositionally biased region" description="Low complexity" evidence="1">
    <location>
        <begin position="66"/>
        <end position="81"/>
    </location>
</feature>
<gene>
    <name evidence="2" type="ORF">ERS852407_04669</name>
</gene>
<accession>A0A174JSH3</accession>
<organism evidence="2 3">
    <name type="scientific">Hungatella hathewayi</name>
    <dbReference type="NCBI Taxonomy" id="154046"/>
    <lineage>
        <taxon>Bacteria</taxon>
        <taxon>Bacillati</taxon>
        <taxon>Bacillota</taxon>
        <taxon>Clostridia</taxon>
        <taxon>Lachnospirales</taxon>
        <taxon>Lachnospiraceae</taxon>
        <taxon>Hungatella</taxon>
    </lineage>
</organism>
<dbReference type="AlphaFoldDB" id="A0A174JSH3"/>
<protein>
    <submittedName>
        <fullName evidence="2">Uncharacterized protein</fullName>
    </submittedName>
</protein>
<feature type="region of interest" description="Disordered" evidence="1">
    <location>
        <begin position="46"/>
        <end position="86"/>
    </location>
</feature>
<sequence>MKRIRTIVILIGIAGSLMCLKGCGRREIPTEAAVESITPMESIIPTESTASTEKVTEEEMPLASISSEEAAGTGSSGTESAVQKESELPDALPLDFRFSSGAGAWYTVITLNQDGSFSGEYCDSDMGDSGDAYPHGKEYICNFSGRFDTVVQIDSNTYSMTLSEITTEKESGEEWIEEGILHIASDPYGLEEGTEYRLYLPETEKEGLPEDLLSWYPGWNFADADGNLPDTLSCFGIYNVKMGYGFFAY</sequence>
<evidence type="ECO:0000313" key="2">
    <source>
        <dbReference type="EMBL" id="CUP00588.1"/>
    </source>
</evidence>
<dbReference type="EMBL" id="CYZE01000016">
    <property type="protein sequence ID" value="CUP00588.1"/>
    <property type="molecule type" value="Genomic_DNA"/>
</dbReference>
<proteinExistence type="predicted"/>
<evidence type="ECO:0000313" key="3">
    <source>
        <dbReference type="Proteomes" id="UP000095651"/>
    </source>
</evidence>
<dbReference type="Proteomes" id="UP000095651">
    <property type="component" value="Unassembled WGS sequence"/>
</dbReference>
<reference evidence="2 3" key="1">
    <citation type="submission" date="2015-09" db="EMBL/GenBank/DDBJ databases">
        <authorList>
            <consortium name="Pathogen Informatics"/>
        </authorList>
    </citation>
    <scope>NUCLEOTIDE SEQUENCE [LARGE SCALE GENOMIC DNA]</scope>
    <source>
        <strain evidence="2 3">2789STDY5608850</strain>
    </source>
</reference>
<name>A0A174JSH3_9FIRM</name>